<dbReference type="RefSeq" id="WP_155652981.1">
    <property type="nucleotide sequence ID" value="NZ_WOBN01000010.1"/>
</dbReference>
<dbReference type="Proteomes" id="UP000448038">
    <property type="component" value="Unassembled WGS sequence"/>
</dbReference>
<dbReference type="AlphaFoldDB" id="A0A844P0X6"/>
<dbReference type="EMBL" id="WOBN01000010">
    <property type="protein sequence ID" value="MUK48897.1"/>
    <property type="molecule type" value="Genomic_DNA"/>
</dbReference>
<protein>
    <submittedName>
        <fullName evidence="1">Uncharacterized protein</fullName>
    </submittedName>
</protein>
<reference evidence="1 2" key="1">
    <citation type="submission" date="2019-11" db="EMBL/GenBank/DDBJ databases">
        <title>Using colonization assays and comparative genomics to discover symbiosis behaviors and factors in Vibrio fischeri.</title>
        <authorList>
            <person name="Bongrand C."/>
            <person name="Moriano-Gutierrez S."/>
            <person name="Arevalo P."/>
            <person name="Mcfall-Ngai M."/>
            <person name="Visick K."/>
            <person name="Polz M.F."/>
            <person name="Ruby E.G."/>
        </authorList>
    </citation>
    <scope>NUCLEOTIDE SEQUENCE [LARGE SCALE GENOMIC DNA]</scope>
    <source>
        <strain evidence="2">emors.4.1</strain>
    </source>
</reference>
<evidence type="ECO:0000313" key="2">
    <source>
        <dbReference type="Proteomes" id="UP000448038"/>
    </source>
</evidence>
<name>A0A844P0X6_ALIFS</name>
<accession>A0A844P0X6</accession>
<comment type="caution">
    <text evidence="1">The sequence shown here is derived from an EMBL/GenBank/DDBJ whole genome shotgun (WGS) entry which is preliminary data.</text>
</comment>
<sequence>MKLHIEGDILKLISILSKKKNITEEELVYLAVIVYLSEVE</sequence>
<organism evidence="1 2">
    <name type="scientific">Aliivibrio fischeri</name>
    <name type="common">Vibrio fischeri</name>
    <dbReference type="NCBI Taxonomy" id="668"/>
    <lineage>
        <taxon>Bacteria</taxon>
        <taxon>Pseudomonadati</taxon>
        <taxon>Pseudomonadota</taxon>
        <taxon>Gammaproteobacteria</taxon>
        <taxon>Vibrionales</taxon>
        <taxon>Vibrionaceae</taxon>
        <taxon>Aliivibrio</taxon>
    </lineage>
</organism>
<proteinExistence type="predicted"/>
<evidence type="ECO:0000313" key="1">
    <source>
        <dbReference type="EMBL" id="MUK48897.1"/>
    </source>
</evidence>
<gene>
    <name evidence="1" type="ORF">GNP88_06860</name>
</gene>